<evidence type="ECO:0008006" key="6">
    <source>
        <dbReference type="Google" id="ProtNLM"/>
    </source>
</evidence>
<name>A0A2S6NBY6_9HYPH</name>
<dbReference type="Gene3D" id="3.40.50.720">
    <property type="entry name" value="NAD(P)-binding Rossmann-like Domain"/>
    <property type="match status" value="1"/>
</dbReference>
<dbReference type="AlphaFoldDB" id="A0A2S6NBY6"/>
<feature type="domain" description="Gfo/Idh/MocA-like oxidoreductase N-terminal" evidence="2">
    <location>
        <begin position="7"/>
        <end position="121"/>
    </location>
</feature>
<dbReference type="Pfam" id="PF22725">
    <property type="entry name" value="GFO_IDH_MocA_C3"/>
    <property type="match status" value="1"/>
</dbReference>
<comment type="caution">
    <text evidence="4">The sequence shown here is derived from an EMBL/GenBank/DDBJ whole genome shotgun (WGS) entry which is preliminary data.</text>
</comment>
<dbReference type="InterPro" id="IPR055170">
    <property type="entry name" value="GFO_IDH_MocA-like_dom"/>
</dbReference>
<dbReference type="Pfam" id="PF01408">
    <property type="entry name" value="GFO_IDH_MocA"/>
    <property type="match status" value="1"/>
</dbReference>
<organism evidence="4 5">
    <name type="scientific">Rhodoblastus sphagnicola</name>
    <dbReference type="NCBI Taxonomy" id="333368"/>
    <lineage>
        <taxon>Bacteria</taxon>
        <taxon>Pseudomonadati</taxon>
        <taxon>Pseudomonadota</taxon>
        <taxon>Alphaproteobacteria</taxon>
        <taxon>Hyphomicrobiales</taxon>
        <taxon>Rhodoblastaceae</taxon>
        <taxon>Rhodoblastus</taxon>
    </lineage>
</organism>
<dbReference type="InterPro" id="IPR000683">
    <property type="entry name" value="Gfo/Idh/MocA-like_OxRdtase_N"/>
</dbReference>
<dbReference type="SUPFAM" id="SSF55347">
    <property type="entry name" value="Glyceraldehyde-3-phosphate dehydrogenase-like, C-terminal domain"/>
    <property type="match status" value="1"/>
</dbReference>
<dbReference type="EMBL" id="NHSJ01000043">
    <property type="protein sequence ID" value="PPQ32128.1"/>
    <property type="molecule type" value="Genomic_DNA"/>
</dbReference>
<dbReference type="Gene3D" id="3.30.360.10">
    <property type="entry name" value="Dihydrodipicolinate Reductase, domain 2"/>
    <property type="match status" value="1"/>
</dbReference>
<gene>
    <name evidence="4" type="ORF">CCR94_06805</name>
</gene>
<dbReference type="RefSeq" id="WP_104507127.1">
    <property type="nucleotide sequence ID" value="NZ_JACIGC010000008.1"/>
</dbReference>
<reference evidence="4 5" key="1">
    <citation type="journal article" date="2018" name="Arch. Microbiol.">
        <title>New insights into the metabolic potential of the phototrophic purple bacterium Rhodopila globiformis DSM 161(T) from its draft genome sequence and evidence for a vanadium-dependent nitrogenase.</title>
        <authorList>
            <person name="Imhoff J.F."/>
            <person name="Rahn T."/>
            <person name="Kunzel S."/>
            <person name="Neulinger S.C."/>
        </authorList>
    </citation>
    <scope>NUCLEOTIDE SEQUENCE [LARGE SCALE GENOMIC DNA]</scope>
    <source>
        <strain evidence="4 5">DSM 16996</strain>
    </source>
</reference>
<feature type="domain" description="GFO/IDH/MocA-like oxidoreductase" evidence="3">
    <location>
        <begin position="133"/>
        <end position="268"/>
    </location>
</feature>
<dbReference type="PANTHER" id="PTHR43818:SF11">
    <property type="entry name" value="BCDNA.GH03377"/>
    <property type="match status" value="1"/>
</dbReference>
<dbReference type="Proteomes" id="UP000239089">
    <property type="component" value="Unassembled WGS sequence"/>
</dbReference>
<protein>
    <recommendedName>
        <fullName evidence="6">Oxidoreductase</fullName>
    </recommendedName>
</protein>
<dbReference type="PANTHER" id="PTHR43818">
    <property type="entry name" value="BCDNA.GH03377"/>
    <property type="match status" value="1"/>
</dbReference>
<proteinExistence type="predicted"/>
<evidence type="ECO:0000313" key="5">
    <source>
        <dbReference type="Proteomes" id="UP000239089"/>
    </source>
</evidence>
<evidence type="ECO:0000259" key="3">
    <source>
        <dbReference type="Pfam" id="PF22725"/>
    </source>
</evidence>
<accession>A0A2S6NBY6</accession>
<evidence type="ECO:0000259" key="2">
    <source>
        <dbReference type="Pfam" id="PF01408"/>
    </source>
</evidence>
<dbReference type="SUPFAM" id="SSF51735">
    <property type="entry name" value="NAD(P)-binding Rossmann-fold domains"/>
    <property type="match status" value="1"/>
</dbReference>
<sequence length="385" mass="42571">MTEQTGIAIVGCGYIADSYRHCLKLHESDLRLVGLFDRDAVRLRAHAEYWGGRVYSSIDDMLADDAAQIIINLTDPENHAEVTRAALLAGKHVYSEKPVAMTRAEAIALRDLAAEKGLRLAAAPCNILGESAQTLWKAVRSGAIGAPRLVYAELDDGMIHRTNYREWKNRSGKAWPARGEFETGCTFEHAGYVLTVLCAMFGPVRRVTAFSALLVANKMTDPPLPNPAPDFSVGLIEFDGGIVARVTNSIVAPYNHRLQVIGDEGRLEIREAWDYACPVKWRGVSQNRLARFLERRVQGIGSGKTVPMVRQPAMRPGRGEPTMDFARGIVELARAARDNRPSRLDGDFAVHIAEVTEMLQHPDRYERPGLVQSSFAPLAPMDWAQ</sequence>
<dbReference type="GO" id="GO:0016491">
    <property type="term" value="F:oxidoreductase activity"/>
    <property type="evidence" value="ECO:0007669"/>
    <property type="project" value="UniProtKB-KW"/>
</dbReference>
<evidence type="ECO:0000256" key="1">
    <source>
        <dbReference type="ARBA" id="ARBA00023002"/>
    </source>
</evidence>
<dbReference type="InterPro" id="IPR050463">
    <property type="entry name" value="Gfo/Idh/MocA_oxidrdct_glycsds"/>
</dbReference>
<evidence type="ECO:0000313" key="4">
    <source>
        <dbReference type="EMBL" id="PPQ32128.1"/>
    </source>
</evidence>
<dbReference type="OrthoDB" id="9776544at2"/>
<keyword evidence="1" id="KW-0560">Oxidoreductase</keyword>
<dbReference type="GO" id="GO:0000166">
    <property type="term" value="F:nucleotide binding"/>
    <property type="evidence" value="ECO:0007669"/>
    <property type="project" value="InterPro"/>
</dbReference>
<dbReference type="InterPro" id="IPR036291">
    <property type="entry name" value="NAD(P)-bd_dom_sf"/>
</dbReference>
<keyword evidence="5" id="KW-1185">Reference proteome</keyword>